<name>A0ABX2TE35_9PROT</name>
<sequence>MDLSDLYSATDAEDTVQYYRVTNPAGAGSLVLNGAVNMLTATQQAQGIYQFTASDFAKVTYTGNGSETLSFMAHDGLRWNAATNVAVTNAAPVGVGTPTAVAKGASVDLSDLYSATDAEDTVQYYRVTNPAGAGSLVLNGAVNMLTATQQAQGVFQFTASDFAKVTYTGNGSETLSFMAHDGLRWGAATNVAVTNAAPAGVGIPTTLAKGASVDLSDLYSATDAEDTVQYYRVTNPAGAGALVLNGAVNLTNATLQAQGVFQFTASDFAKVTYRGNGNETLSFMAHDGIRWGATTNVAIRLPGSGPVAAAGPAPVANAALLWSDPNADQGLVALMPLVGAGTLSDGTDLLLGTDQRLSA</sequence>
<organism evidence="1 2">
    <name type="scientific">Azospirillum oleiclasticum</name>
    <dbReference type="NCBI Taxonomy" id="2735135"/>
    <lineage>
        <taxon>Bacteria</taxon>
        <taxon>Pseudomonadati</taxon>
        <taxon>Pseudomonadota</taxon>
        <taxon>Alphaproteobacteria</taxon>
        <taxon>Rhodospirillales</taxon>
        <taxon>Azospirillaceae</taxon>
        <taxon>Azospirillum</taxon>
    </lineage>
</organism>
<gene>
    <name evidence="1" type="ORF">HND93_22255</name>
</gene>
<proteinExistence type="predicted"/>
<protein>
    <submittedName>
        <fullName evidence="1">Uncharacterized protein</fullName>
    </submittedName>
</protein>
<comment type="caution">
    <text evidence="1">The sequence shown here is derived from an EMBL/GenBank/DDBJ whole genome shotgun (WGS) entry which is preliminary data.</text>
</comment>
<accession>A0ABX2TE35</accession>
<dbReference type="Proteomes" id="UP000584642">
    <property type="component" value="Unassembled WGS sequence"/>
</dbReference>
<reference evidence="1 2" key="1">
    <citation type="submission" date="2020-05" db="EMBL/GenBank/DDBJ databases">
        <title>Azospirillum oleiclasticum sp. nov, a nitrogen-fixing and heavy crude oil-emulsifying bacterium isolated from the crude oil of Yumen Oilfield.</title>
        <authorList>
            <person name="Wu D."/>
            <person name="Cai M."/>
            <person name="Zhang X."/>
        </authorList>
    </citation>
    <scope>NUCLEOTIDE SEQUENCE [LARGE SCALE GENOMIC DNA]</scope>
    <source>
        <strain evidence="1 2">ROY-1-1-2</strain>
    </source>
</reference>
<evidence type="ECO:0000313" key="2">
    <source>
        <dbReference type="Proteomes" id="UP000584642"/>
    </source>
</evidence>
<dbReference type="EMBL" id="JABFDB010000019">
    <property type="protein sequence ID" value="NYZ22441.1"/>
    <property type="molecule type" value="Genomic_DNA"/>
</dbReference>
<keyword evidence="2" id="KW-1185">Reference proteome</keyword>
<evidence type="ECO:0000313" key="1">
    <source>
        <dbReference type="EMBL" id="NYZ22441.1"/>
    </source>
</evidence>